<protein>
    <submittedName>
        <fullName evidence="2">Uncharacterized protein</fullName>
    </submittedName>
</protein>
<accession>A0A1R1X078</accession>
<proteinExistence type="predicted"/>
<comment type="caution">
    <text evidence="2">The sequence shown here is derived from an EMBL/GenBank/DDBJ whole genome shotgun (WGS) entry which is preliminary data.</text>
</comment>
<feature type="transmembrane region" description="Helical" evidence="1">
    <location>
        <begin position="411"/>
        <end position="431"/>
    </location>
</feature>
<dbReference type="Proteomes" id="UP000187283">
    <property type="component" value="Unassembled WGS sequence"/>
</dbReference>
<evidence type="ECO:0000256" key="1">
    <source>
        <dbReference type="SAM" id="Phobius"/>
    </source>
</evidence>
<keyword evidence="1" id="KW-1133">Transmembrane helix</keyword>
<name>A0A1R1X078_9FUNG</name>
<keyword evidence="1" id="KW-0472">Membrane</keyword>
<organism evidence="2 3">
    <name type="scientific">Smittium culicis</name>
    <dbReference type="NCBI Taxonomy" id="133412"/>
    <lineage>
        <taxon>Eukaryota</taxon>
        <taxon>Fungi</taxon>
        <taxon>Fungi incertae sedis</taxon>
        <taxon>Zoopagomycota</taxon>
        <taxon>Kickxellomycotina</taxon>
        <taxon>Harpellomycetes</taxon>
        <taxon>Harpellales</taxon>
        <taxon>Legeriomycetaceae</taxon>
        <taxon>Smittium</taxon>
    </lineage>
</organism>
<keyword evidence="3" id="KW-1185">Reference proteome</keyword>
<feature type="transmembrane region" description="Helical" evidence="1">
    <location>
        <begin position="247"/>
        <end position="265"/>
    </location>
</feature>
<evidence type="ECO:0000313" key="3">
    <source>
        <dbReference type="Proteomes" id="UP000187283"/>
    </source>
</evidence>
<evidence type="ECO:0000313" key="2">
    <source>
        <dbReference type="EMBL" id="OMJ08042.1"/>
    </source>
</evidence>
<keyword evidence="1" id="KW-0812">Transmembrane</keyword>
<reference evidence="2 3" key="1">
    <citation type="submission" date="2017-01" db="EMBL/GenBank/DDBJ databases">
        <authorList>
            <person name="Mah S.A."/>
            <person name="Swanson W.J."/>
            <person name="Moy G.W."/>
            <person name="Vacquier V.D."/>
        </authorList>
    </citation>
    <scope>NUCLEOTIDE SEQUENCE [LARGE SCALE GENOMIC DNA]</scope>
    <source>
        <strain evidence="2 3">GSMNP</strain>
    </source>
</reference>
<sequence length="467" mass="50198">MYSFLQYQVLYYRQKNWCLSSASILSAAVWWNRKYPSYPPSSNGEFPVYLSRLTNAPHGTPALHSPEMSAAGGVSDFVMFPPPTLQRYLLPSSDILDTVPSDAITNMPHGSKFPASDSIANTCLSISPLCASTYAADPLPLYSSLFHNNTLTVRLGRKGSLDRILTAWYDANAPPPSSIAPTPTSQESKCPLNNTISSGSSEPLSSITTLLLTFALSIYSGFITIFTLGITNLFALRIPGFFCAAMYLAYILCISLESSILIAAPGIDAGFIAPACGVTSETIFPLIFALPNSSNSSNVLTGSTSASIPSGPVPTDSPSPNIGILITGGYRVGTYNSTRSSFLFQISTVTGSVHASSSLWFFASESTHSTDLSYCTCPVMRCPYKSVISARSSHTSVSFAFPALSSSKLTIFAPFVLTFFPTYWLLVNAAISDPKIARFTNSVSFIIKFLATGQKLKKKNIAVNKKN</sequence>
<dbReference type="OrthoDB" id="5645827at2759"/>
<gene>
    <name evidence="2" type="ORF">AYI70_g11803</name>
</gene>
<feature type="transmembrane region" description="Helical" evidence="1">
    <location>
        <begin position="210"/>
        <end position="235"/>
    </location>
</feature>
<dbReference type="EMBL" id="LSSN01005894">
    <property type="protein sequence ID" value="OMJ08042.1"/>
    <property type="molecule type" value="Genomic_DNA"/>
</dbReference>
<dbReference type="AlphaFoldDB" id="A0A1R1X078"/>